<feature type="compositionally biased region" description="Basic and acidic residues" evidence="1">
    <location>
        <begin position="1824"/>
        <end position="1840"/>
    </location>
</feature>
<feature type="region of interest" description="Disordered" evidence="1">
    <location>
        <begin position="1735"/>
        <end position="1759"/>
    </location>
</feature>
<evidence type="ECO:0000256" key="3">
    <source>
        <dbReference type="SAM" id="SignalP"/>
    </source>
</evidence>
<organism evidence="4 5">
    <name type="scientific">Blattamonas nauphoetae</name>
    <dbReference type="NCBI Taxonomy" id="2049346"/>
    <lineage>
        <taxon>Eukaryota</taxon>
        <taxon>Metamonada</taxon>
        <taxon>Preaxostyla</taxon>
        <taxon>Oxymonadida</taxon>
        <taxon>Blattamonas</taxon>
    </lineage>
</organism>
<comment type="caution">
    <text evidence="4">The sequence shown here is derived from an EMBL/GenBank/DDBJ whole genome shotgun (WGS) entry which is preliminary data.</text>
</comment>
<feature type="region of interest" description="Disordered" evidence="1">
    <location>
        <begin position="1808"/>
        <end position="1840"/>
    </location>
</feature>
<evidence type="ECO:0000256" key="2">
    <source>
        <dbReference type="SAM" id="Phobius"/>
    </source>
</evidence>
<reference evidence="4 5" key="1">
    <citation type="journal article" date="2022" name="bioRxiv">
        <title>Genomics of Preaxostyla Flagellates Illuminates Evolutionary Transitions and the Path Towards Mitochondrial Loss.</title>
        <authorList>
            <person name="Novak L.V.F."/>
            <person name="Treitli S.C."/>
            <person name="Pyrih J."/>
            <person name="Halakuc P."/>
            <person name="Pipaliya S.V."/>
            <person name="Vacek V."/>
            <person name="Brzon O."/>
            <person name="Soukal P."/>
            <person name="Eme L."/>
            <person name="Dacks J.B."/>
            <person name="Karnkowska A."/>
            <person name="Elias M."/>
            <person name="Hampl V."/>
        </authorList>
    </citation>
    <scope>NUCLEOTIDE SEQUENCE [LARGE SCALE GENOMIC DNA]</scope>
    <source>
        <strain evidence="4">NAU3</strain>
        <tissue evidence="4">Gut</tissue>
    </source>
</reference>
<feature type="compositionally biased region" description="Polar residues" evidence="1">
    <location>
        <begin position="1811"/>
        <end position="1823"/>
    </location>
</feature>
<dbReference type="InterPro" id="IPR011050">
    <property type="entry name" value="Pectin_lyase_fold/virulence"/>
</dbReference>
<keyword evidence="3" id="KW-0732">Signal</keyword>
<keyword evidence="2" id="KW-1133">Transmembrane helix</keyword>
<evidence type="ECO:0000313" key="5">
    <source>
        <dbReference type="Proteomes" id="UP001281761"/>
    </source>
</evidence>
<dbReference type="SUPFAM" id="SSF56112">
    <property type="entry name" value="Protein kinase-like (PK-like)"/>
    <property type="match status" value="1"/>
</dbReference>
<dbReference type="Proteomes" id="UP001281761">
    <property type="component" value="Unassembled WGS sequence"/>
</dbReference>
<feature type="chain" id="PRO_5047324023" evidence="3">
    <location>
        <begin position="19"/>
        <end position="1840"/>
    </location>
</feature>
<dbReference type="Gene3D" id="1.10.510.10">
    <property type="entry name" value="Transferase(Phosphotransferase) domain 1"/>
    <property type="match status" value="1"/>
</dbReference>
<gene>
    <name evidence="4" type="ORF">BLNAU_14122</name>
</gene>
<dbReference type="InterPro" id="IPR011009">
    <property type="entry name" value="Kinase-like_dom_sf"/>
</dbReference>
<keyword evidence="2" id="KW-0472">Membrane</keyword>
<accession>A0ABQ9XEN7</accession>
<proteinExistence type="predicted"/>
<feature type="transmembrane region" description="Helical" evidence="2">
    <location>
        <begin position="1510"/>
        <end position="1533"/>
    </location>
</feature>
<dbReference type="SUPFAM" id="SSF51126">
    <property type="entry name" value="Pectin lyase-like"/>
    <property type="match status" value="1"/>
</dbReference>
<sequence length="1840" mass="198211">MPLYLLPLLLLSSHSTNDELIWQSLSSVLSEQSSQRNSKSGATVQEVRLAGNRYHSRLCLLSSATMDIIGEGARMSHTWSVWPEQNTESQTPDTASTDMVDTSKFMLVISNSTIGMSSVSLDSGWAGTSIAKIWSSSLSIGSSAIVSNWECSPFVVMCCSLEEGSSLSFFDISHTSSDKWTLLPLATLSSSPHSTNITPPCSRVRMDVSLSCSGLSIDDTCLVSESGPLFCSSPSQTGSPICLVSTALSSARLRNVTHSPSLHQSDQSVVSLSSQLLIGCRVMNSSNFLSGTVCRDFNEGGNLLAANTSFTSCTIDEPPRISKHFTTLQEISANTHTFQLCTFKGCTSTTNPGAAISILSPLSLILRQCSFDSCEAETGAGSAVFLETSVPTPVTLVVTSSSFVDGKSFIGSGGTFHLLHPQSFSLSDSVFLRSSSIGRGGVLFLSSTTPGSTTASISNCLFKECRSNITTSSSIHGGGAIHFHNGPAITLNSLFFRDNFAVSENGHDIYFNASIPSLTAQTMSNCFSTTTPAGKRFHPTTIQQTVYLPTPTNTRTLHDFDASSVTEGSATLSVRLDSPVSGKLLLLVDNTGGSRQPEVGQAPLIGRALMFTLSSSDVAECTVNTGESGLMQCPLEDYRVIEASIAGYLIKIPTVQTILGPTYDGMMKTARLEIRGNELEGTITLTFSGNGTTGDFVSAVTFTESVGILDGILFDANTPSNVNLKYDTKYTLVSAFQGNDPVLFLFGLSFTIVAEPARLVSASSKVNVGSNGTTLTLTSLSLPTGSEYSIVVVGTPTVPSGSNEEHSTTLKMTPTSATSNTLPVSLYPESKLKHGYTYSVEEMKLTGGSSSVLIEKLHCIFSTPTQPERLVSASCAFSFSDSQKSKLSLSFSSIALLAITQYTITFQSTAISSIPSHTKTVTVTTENDGTIASFDRCLYPIEEGSKRGEQLEFGLTYTVVSRDKILSIQLEGRALRTGEYTMSFVDSLGLTQNLSHSFELDSPLVFSRVIEGFTGSAIQFGSTYTISKVEVDGSEVVVNTNTQFTVPSPSVFSSAELTFLNSLSTSCVLTVTGSNFVPDEDFVVSLTPPCTIPIRFSTPTSGKTDVMGVGWIDSVEFDVEYRITSIESVSGLDVVVMTERFVLPALSRPFEVILNVDSSSSLLVAGVGWLIVRKGRHTRSSLRIIDSASLSSSLSVPKGSHVMVSNGTSVKSTFRVPSDAASVSGESLISVSSAFFDLLNLHVLIESTSPTFCLLLCVDSTIELDNIQLSVSQSTKVGNDETLECGWDHAAIELVNCSTEISNSKLTRLSQGAIQMSHGHLSIELCSFHDNSPNHTSFPSLRRNVICSDEGVVDVGSLEGCDGFEGSSGWFWLDDCSLTGSGLPQESALFVPTLSSNSTAVFDKKSKEFEILIVGATLIPCGLWLEVFEILKDGKEGNSTQIALTLECTSSFVETEVRMIVSESDLSSLSSKLEWKGRLVFGKNQTTDSFLIQASSSERISQAMKDNMKWWIPLVAGLAFALLLVIFIVIVCIRRRRILKTQREDSQVQELDDVNEKQELNVENEQQLVVAASTEHKSLSNASQPFSTMDAGFSDGTKNDKPEMELCLVCAEPFNTVFVEKKPTLFNILHEQRRPLVDRRMAEIQLSKGVEYVSKTFAGCSLLSTLTSHYVCVGSDGVMMLRMTNSSVDAVKEQPQPFGNSIVPFDPHNVYMPQPEHSIVPSIAPSISDLADESHLTRAPRSVDDGKRWQAPEEGKTDQQFDTRRVAVFRLGLVLFEMETGCVPFGENDAVNAHRNLEIGILPKMEVDPSQRPSLSSVVSTLSEMKESDAEEPKADPALF</sequence>
<protein>
    <submittedName>
        <fullName evidence="4">Uncharacterized protein</fullName>
    </submittedName>
</protein>
<dbReference type="EMBL" id="JARBJD010000127">
    <property type="protein sequence ID" value="KAK2950932.1"/>
    <property type="molecule type" value="Genomic_DNA"/>
</dbReference>
<feature type="signal peptide" evidence="3">
    <location>
        <begin position="1"/>
        <end position="18"/>
    </location>
</feature>
<name>A0ABQ9XEN7_9EUKA</name>
<keyword evidence="2" id="KW-0812">Transmembrane</keyword>
<evidence type="ECO:0000256" key="1">
    <source>
        <dbReference type="SAM" id="MobiDB-lite"/>
    </source>
</evidence>
<evidence type="ECO:0000313" key="4">
    <source>
        <dbReference type="EMBL" id="KAK2950932.1"/>
    </source>
</evidence>
<keyword evidence="5" id="KW-1185">Reference proteome</keyword>